<keyword evidence="3" id="KW-1185">Reference proteome</keyword>
<comment type="caution">
    <text evidence="2">The sequence shown here is derived from an EMBL/GenBank/DDBJ whole genome shotgun (WGS) entry which is preliminary data.</text>
</comment>
<dbReference type="Proteomes" id="UP000239366">
    <property type="component" value="Unassembled WGS sequence"/>
</dbReference>
<feature type="domain" description="Pyridoxamine 5'-phosphate oxidase N-terminal" evidence="1">
    <location>
        <begin position="2"/>
        <end position="98"/>
    </location>
</feature>
<organism evidence="2 3">
    <name type="scientific">Aureicoccus marinus</name>
    <dbReference type="NCBI Taxonomy" id="754435"/>
    <lineage>
        <taxon>Bacteria</taxon>
        <taxon>Pseudomonadati</taxon>
        <taxon>Bacteroidota</taxon>
        <taxon>Flavobacteriia</taxon>
        <taxon>Flavobacteriales</taxon>
        <taxon>Flavobacteriaceae</taxon>
        <taxon>Aureicoccus</taxon>
    </lineage>
</organism>
<dbReference type="EMBL" id="MQVX01000001">
    <property type="protein sequence ID" value="PQJ15182.1"/>
    <property type="molecule type" value="Genomic_DNA"/>
</dbReference>
<reference evidence="3" key="1">
    <citation type="submission" date="2016-11" db="EMBL/GenBank/DDBJ databases">
        <title>Trade-off between light-utilization and light-protection in marine flavobacteria.</title>
        <authorList>
            <person name="Kumagai Y."/>
            <person name="Yoshizawa S."/>
            <person name="Kogure K."/>
        </authorList>
    </citation>
    <scope>NUCLEOTIDE SEQUENCE [LARGE SCALE GENOMIC DNA]</scope>
    <source>
        <strain evidence="3">SG-18</strain>
    </source>
</reference>
<evidence type="ECO:0000259" key="1">
    <source>
        <dbReference type="Pfam" id="PF01243"/>
    </source>
</evidence>
<dbReference type="InterPro" id="IPR011576">
    <property type="entry name" value="Pyridox_Oxase_N"/>
</dbReference>
<dbReference type="AlphaFoldDB" id="A0A2S7T5H7"/>
<dbReference type="Pfam" id="PF01243">
    <property type="entry name" value="PNPOx_N"/>
    <property type="match status" value="1"/>
</dbReference>
<proteinExistence type="predicted"/>
<dbReference type="InterPro" id="IPR012349">
    <property type="entry name" value="Split_barrel_FMN-bd"/>
</dbReference>
<sequence length="144" mass="15925">MKKAIDQSVLCWLATASAEGVPNVSPKEIFCWQNQSTILVANIASPGSVKNIKQNPRVCLSVLDILVQKGYQLKGTAQIITEKEEEFKSLSTPLRNLAGPDFPFSSLTKIVIETAKPIIAPRYLLFPETSEKDQIKSGRKLYGF</sequence>
<evidence type="ECO:0000313" key="3">
    <source>
        <dbReference type="Proteomes" id="UP000239366"/>
    </source>
</evidence>
<dbReference type="PANTHER" id="PTHR40660:SF1">
    <property type="entry name" value="5'-PHOSPHATE OXIDASE PUTATIVE DOMAIN-CONTAINING PROTEIN-RELATED"/>
    <property type="match status" value="1"/>
</dbReference>
<accession>A0A2S7T5H7</accession>
<evidence type="ECO:0000313" key="2">
    <source>
        <dbReference type="EMBL" id="PQJ15182.1"/>
    </source>
</evidence>
<gene>
    <name evidence="2" type="ORF">BST99_05055</name>
</gene>
<dbReference type="PANTHER" id="PTHR40660">
    <property type="entry name" value="5'-PHOSPHATE OXIDASE PUTATIVE DOMAIN-CONTAINING PROTEIN-RELATED"/>
    <property type="match status" value="1"/>
</dbReference>
<protein>
    <submittedName>
        <fullName evidence="2">Flavin-nucleotide-binding protein</fullName>
    </submittedName>
</protein>
<dbReference type="SUPFAM" id="SSF50475">
    <property type="entry name" value="FMN-binding split barrel"/>
    <property type="match status" value="1"/>
</dbReference>
<dbReference type="Gene3D" id="2.30.110.10">
    <property type="entry name" value="Electron Transport, Fmn-binding Protein, Chain A"/>
    <property type="match status" value="1"/>
</dbReference>
<dbReference type="OrthoDB" id="7867371at2"/>
<name>A0A2S7T5H7_9FLAO</name>